<dbReference type="RefSeq" id="WP_109058161.1">
    <property type="nucleotide sequence ID" value="NZ_QFFM01000041.1"/>
</dbReference>
<dbReference type="Proteomes" id="UP000245876">
    <property type="component" value="Unassembled WGS sequence"/>
</dbReference>
<proteinExistence type="predicted"/>
<accession>A0A2U2MYJ1</accession>
<evidence type="ECO:0000313" key="2">
    <source>
        <dbReference type="Proteomes" id="UP000245876"/>
    </source>
</evidence>
<dbReference type="OrthoDB" id="4549134at2"/>
<evidence type="ECO:0000313" key="1">
    <source>
        <dbReference type="EMBL" id="PWG62071.1"/>
    </source>
</evidence>
<keyword evidence="2" id="KW-1185">Reference proteome</keyword>
<comment type="caution">
    <text evidence="1">The sequence shown here is derived from an EMBL/GenBank/DDBJ whole genome shotgun (WGS) entry which is preliminary data.</text>
</comment>
<sequence length="204" mass="23826">MHYLGIAIAPNEEAIAQVVAPFDMNLAVEPHLVEDREEWLDDYRSDAQADLRAIENDNREPYLGLDKQELEHRLTLSDDELAALVIPERTKQGYKYDENSNRLDRYNEDGYWDWWVVGGRWEADFQKIQGIPAAEYATLLESDSTMPLPNSVAYVGWDEEPVWEDRSGWLHADEKTHDEWLHRVIEILKDAGDGEFVYFIDFHE</sequence>
<organism evidence="1 2">
    <name type="scientific">Bifidobacterium callitrichidarum</name>
    <dbReference type="NCBI Taxonomy" id="2052941"/>
    <lineage>
        <taxon>Bacteria</taxon>
        <taxon>Bacillati</taxon>
        <taxon>Actinomycetota</taxon>
        <taxon>Actinomycetes</taxon>
        <taxon>Bifidobacteriales</taxon>
        <taxon>Bifidobacteriaceae</taxon>
        <taxon>Bifidobacterium</taxon>
    </lineage>
</organism>
<gene>
    <name evidence="1" type="ORF">DF196_12655</name>
</gene>
<name>A0A2U2MYJ1_9BIFI</name>
<dbReference type="AlphaFoldDB" id="A0A2U2MYJ1"/>
<reference evidence="1 2" key="1">
    <citation type="journal article" date="2018" name="Int. J. Syst. Evol. Microbiol.">
        <title>Bifidobacterium callitrichidarum sp. nov. from the faeces of the emperor tamarin (Saguinus imperator).</title>
        <authorList>
            <person name="Modesto M."/>
            <person name="Michelini S."/>
            <person name="Sansosti M.C."/>
            <person name="De Filippo C."/>
            <person name="Cavalieri D."/>
            <person name="Qvirist L."/>
            <person name="Andlid T."/>
            <person name="Spiezio C."/>
            <person name="Sandri C."/>
            <person name="Pascarelli S."/>
            <person name="Sgorbati B."/>
            <person name="Mattarelli P."/>
        </authorList>
    </citation>
    <scope>NUCLEOTIDE SEQUENCE [LARGE SCALE GENOMIC DNA]</scope>
    <source>
        <strain evidence="1 2">TRI 5</strain>
    </source>
</reference>
<dbReference type="EMBL" id="QFFM01000041">
    <property type="protein sequence ID" value="PWG62071.1"/>
    <property type="molecule type" value="Genomic_DNA"/>
</dbReference>
<protein>
    <submittedName>
        <fullName evidence="1">Uncharacterized protein</fullName>
    </submittedName>
</protein>